<dbReference type="InterPro" id="IPR036259">
    <property type="entry name" value="MFS_trans_sf"/>
</dbReference>
<dbReference type="OrthoDB" id="320763at2759"/>
<keyword evidence="1" id="KW-1133">Transmembrane helix</keyword>
<dbReference type="AlphaFoldDB" id="A0A1R2AN32"/>
<accession>A0A1R2AN32</accession>
<sequence length="184" mass="20725">MPEVSGNSCLFFMFRSCTLILIIVGFGNIAAGISVCVKTDTFTWYNGGYIFLGFYLVLFAIFGHTTRTALRGLTFYLACLAGGFIGELGFTLAVILYTDYEKLLGEEYANVVRYTMLSACVFIIIAICVGWCYRSSLKDAQFYSSNDNLLNPQSVTEPIARFSIKREEIERKYNISKKLSNEFK</sequence>
<gene>
    <name evidence="2" type="ORF">SteCoe_37391</name>
</gene>
<evidence type="ECO:0000313" key="3">
    <source>
        <dbReference type="Proteomes" id="UP000187209"/>
    </source>
</evidence>
<organism evidence="2 3">
    <name type="scientific">Stentor coeruleus</name>
    <dbReference type="NCBI Taxonomy" id="5963"/>
    <lineage>
        <taxon>Eukaryota</taxon>
        <taxon>Sar</taxon>
        <taxon>Alveolata</taxon>
        <taxon>Ciliophora</taxon>
        <taxon>Postciliodesmatophora</taxon>
        <taxon>Heterotrichea</taxon>
        <taxon>Heterotrichida</taxon>
        <taxon>Stentoridae</taxon>
        <taxon>Stentor</taxon>
    </lineage>
</organism>
<feature type="transmembrane region" description="Helical" evidence="1">
    <location>
        <begin position="12"/>
        <end position="31"/>
    </location>
</feature>
<feature type="transmembrane region" description="Helical" evidence="1">
    <location>
        <begin position="112"/>
        <end position="133"/>
    </location>
</feature>
<dbReference type="SUPFAM" id="SSF103473">
    <property type="entry name" value="MFS general substrate transporter"/>
    <property type="match status" value="1"/>
</dbReference>
<feature type="transmembrane region" description="Helical" evidence="1">
    <location>
        <begin position="43"/>
        <end position="63"/>
    </location>
</feature>
<name>A0A1R2AN32_9CILI</name>
<evidence type="ECO:0000313" key="2">
    <source>
        <dbReference type="EMBL" id="OMJ65943.1"/>
    </source>
</evidence>
<keyword evidence="1" id="KW-0472">Membrane</keyword>
<protein>
    <submittedName>
        <fullName evidence="2">Uncharacterized protein</fullName>
    </submittedName>
</protein>
<proteinExistence type="predicted"/>
<keyword evidence="1" id="KW-0812">Transmembrane</keyword>
<dbReference type="EMBL" id="MPUH01001878">
    <property type="protein sequence ID" value="OMJ65943.1"/>
    <property type="molecule type" value="Genomic_DNA"/>
</dbReference>
<feature type="transmembrane region" description="Helical" evidence="1">
    <location>
        <begin position="75"/>
        <end position="97"/>
    </location>
</feature>
<evidence type="ECO:0000256" key="1">
    <source>
        <dbReference type="SAM" id="Phobius"/>
    </source>
</evidence>
<keyword evidence="3" id="KW-1185">Reference proteome</keyword>
<reference evidence="2 3" key="1">
    <citation type="submission" date="2016-11" db="EMBL/GenBank/DDBJ databases">
        <title>The macronuclear genome of Stentor coeruleus: a giant cell with tiny introns.</title>
        <authorList>
            <person name="Slabodnick M."/>
            <person name="Ruby J.G."/>
            <person name="Reiff S.B."/>
            <person name="Swart E.C."/>
            <person name="Gosai S."/>
            <person name="Prabakaran S."/>
            <person name="Witkowska E."/>
            <person name="Larue G.E."/>
            <person name="Fisher S."/>
            <person name="Freeman R.M."/>
            <person name="Gunawardena J."/>
            <person name="Chu W."/>
            <person name="Stover N.A."/>
            <person name="Gregory B.D."/>
            <person name="Nowacki M."/>
            <person name="Derisi J."/>
            <person name="Roy S.W."/>
            <person name="Marshall W.F."/>
            <person name="Sood P."/>
        </authorList>
    </citation>
    <scope>NUCLEOTIDE SEQUENCE [LARGE SCALE GENOMIC DNA]</scope>
    <source>
        <strain evidence="2">WM001</strain>
    </source>
</reference>
<dbReference type="Proteomes" id="UP000187209">
    <property type="component" value="Unassembled WGS sequence"/>
</dbReference>
<comment type="caution">
    <text evidence="2">The sequence shown here is derived from an EMBL/GenBank/DDBJ whole genome shotgun (WGS) entry which is preliminary data.</text>
</comment>